<feature type="binding site" evidence="10">
    <location>
        <begin position="36"/>
        <end position="43"/>
    </location>
    <ligand>
        <name>ATP</name>
        <dbReference type="ChEBI" id="CHEBI:30616"/>
    </ligand>
</feature>
<gene>
    <name evidence="12" type="ORF">TH19_21710</name>
</gene>
<dbReference type="InterPro" id="IPR027417">
    <property type="entry name" value="P-loop_NTPase"/>
</dbReference>
<dbReference type="CDD" id="cd17932">
    <property type="entry name" value="DEXQc_UvrD"/>
    <property type="match status" value="1"/>
</dbReference>
<keyword evidence="4 10" id="KW-0067">ATP-binding</keyword>
<dbReference type="EMBL" id="JPWF01000022">
    <property type="protein sequence ID" value="RCK31273.1"/>
    <property type="molecule type" value="Genomic_DNA"/>
</dbReference>
<dbReference type="PROSITE" id="PS51198">
    <property type="entry name" value="UVRD_HELICASE_ATP_BIND"/>
    <property type="match status" value="1"/>
</dbReference>
<dbReference type="GO" id="GO:0043138">
    <property type="term" value="F:3'-5' DNA helicase activity"/>
    <property type="evidence" value="ECO:0007669"/>
    <property type="project" value="UniProtKB-EC"/>
</dbReference>
<dbReference type="InterPro" id="IPR014017">
    <property type="entry name" value="DNA_helicase_UvrD-like_C"/>
</dbReference>
<dbReference type="Proteomes" id="UP000253226">
    <property type="component" value="Unassembled WGS sequence"/>
</dbReference>
<dbReference type="EC" id="5.6.2.4" evidence="7"/>
<keyword evidence="5" id="KW-0413">Isomerase</keyword>
<evidence type="ECO:0000256" key="5">
    <source>
        <dbReference type="ARBA" id="ARBA00023235"/>
    </source>
</evidence>
<dbReference type="GO" id="GO:0000725">
    <property type="term" value="P:recombinational repair"/>
    <property type="evidence" value="ECO:0007669"/>
    <property type="project" value="TreeGrafter"/>
</dbReference>
<evidence type="ECO:0000313" key="13">
    <source>
        <dbReference type="Proteomes" id="UP000253226"/>
    </source>
</evidence>
<dbReference type="Gene3D" id="3.40.50.300">
    <property type="entry name" value="P-loop containing nucleotide triphosphate hydrolases"/>
    <property type="match status" value="2"/>
</dbReference>
<feature type="domain" description="UvrD-like helicase ATP-binding" evidence="11">
    <location>
        <begin position="15"/>
        <end position="290"/>
    </location>
</feature>
<proteinExistence type="predicted"/>
<dbReference type="InterPro" id="IPR000212">
    <property type="entry name" value="DNA_helicase_UvrD/REP"/>
</dbReference>
<comment type="catalytic activity">
    <reaction evidence="9">
        <text>ATP + H2O = ADP + phosphate + H(+)</text>
        <dbReference type="Rhea" id="RHEA:13065"/>
        <dbReference type="ChEBI" id="CHEBI:15377"/>
        <dbReference type="ChEBI" id="CHEBI:15378"/>
        <dbReference type="ChEBI" id="CHEBI:30616"/>
        <dbReference type="ChEBI" id="CHEBI:43474"/>
        <dbReference type="ChEBI" id="CHEBI:456216"/>
        <dbReference type="EC" id="5.6.2.4"/>
    </reaction>
</comment>
<keyword evidence="2 10" id="KW-0378">Hydrolase</keyword>
<protein>
    <recommendedName>
        <fullName evidence="7">DNA 3'-5' helicase</fullName>
        <ecNumber evidence="7">5.6.2.4</ecNumber>
    </recommendedName>
    <alternativeName>
        <fullName evidence="8">DNA 3'-5' helicase II</fullName>
    </alternativeName>
</protein>
<keyword evidence="3 10" id="KW-0347">Helicase</keyword>
<dbReference type="SUPFAM" id="SSF52540">
    <property type="entry name" value="P-loop containing nucleoside triphosphate hydrolases"/>
    <property type="match status" value="1"/>
</dbReference>
<dbReference type="RefSeq" id="WP_114104321.1">
    <property type="nucleotide sequence ID" value="NZ_JPWF01000022.1"/>
</dbReference>
<evidence type="ECO:0000256" key="8">
    <source>
        <dbReference type="ARBA" id="ARBA00034923"/>
    </source>
</evidence>
<dbReference type="GO" id="GO:0003677">
    <property type="term" value="F:DNA binding"/>
    <property type="evidence" value="ECO:0007669"/>
    <property type="project" value="InterPro"/>
</dbReference>
<dbReference type="PANTHER" id="PTHR11070:SF2">
    <property type="entry name" value="ATP-DEPENDENT DNA HELICASE SRS2"/>
    <property type="match status" value="1"/>
</dbReference>
<evidence type="ECO:0000259" key="11">
    <source>
        <dbReference type="PROSITE" id="PS51198"/>
    </source>
</evidence>
<evidence type="ECO:0000256" key="2">
    <source>
        <dbReference type="ARBA" id="ARBA00022801"/>
    </source>
</evidence>
<dbReference type="PANTHER" id="PTHR11070">
    <property type="entry name" value="UVRD / RECB / PCRA DNA HELICASE FAMILY MEMBER"/>
    <property type="match status" value="1"/>
</dbReference>
<evidence type="ECO:0000256" key="4">
    <source>
        <dbReference type="ARBA" id="ARBA00022840"/>
    </source>
</evidence>
<dbReference type="AlphaFoldDB" id="A0A367VZ39"/>
<dbReference type="GO" id="GO:0005524">
    <property type="term" value="F:ATP binding"/>
    <property type="evidence" value="ECO:0007669"/>
    <property type="project" value="UniProtKB-UniRule"/>
</dbReference>
<evidence type="ECO:0000256" key="7">
    <source>
        <dbReference type="ARBA" id="ARBA00034808"/>
    </source>
</evidence>
<evidence type="ECO:0000313" key="12">
    <source>
        <dbReference type="EMBL" id="RCK31273.1"/>
    </source>
</evidence>
<sequence length="617" mass="68787">MSFISAEDWAPKGVAALEPAAMTALRLTNQSVTVVASAGAGKTEFLAQKAAYLLETGLCPAPKRVLAISFKRDAAKNLAERVHQRCPSDMARRFDSLTFDAFTKSLVDRFGAAIPAPYTPAPTYSIAFPGRRDWDDFLRVQGAPNQSGQTLSYHITNAALPIDQSDLSDGWKRMVKAYWDKSLRDPNDSLLAFPMLNRLAEFLLRENEQVRRALRLTYPFIFLDEFQDTTYAQYQLLTTAFLGSNAMLTAVGDDKQRIMGWAGAMKDGFERLEADFQTTEVALLSNWRSHADLVAIQQVIAHAIDDQTPVVQARADRTIDDDIAAIWTYDTADAECEGISDWVANQVRSGTISPDEVAILVRMRADDVEAELSPIFARKGLILRNVARNVGEIAIQDLLAEELTEAVLPLIKLGARQRSPDDWLIATKLQETLRGIEPEDEDGGALILADLEAFVLDLRCFMRANAPSEACCDEVFKKALDFLNEKVFRSAVSAYNRDRDYTRVKTGFGLLLHESSENAQSWDEVLNRFEGVGQTPLMTVHKSKGLEFHTMIFLGLDSQSWWSLKPTSDEELKSFFVAFTRAMQRAFFTRCAERGPTINWLEEMLAPAGVPSVVGPE</sequence>
<keyword evidence="1 10" id="KW-0547">Nucleotide-binding</keyword>
<reference evidence="12 13" key="1">
    <citation type="submission" date="2014-07" db="EMBL/GenBank/DDBJ databases">
        <title>Draft genome sequence of Thalassospira profundimaris 35.</title>
        <authorList>
            <person name="Lai Q."/>
            <person name="Shao Z."/>
        </authorList>
    </citation>
    <scope>NUCLEOTIDE SEQUENCE [LARGE SCALE GENOMIC DNA]</scope>
    <source>
        <strain evidence="12 13">35</strain>
    </source>
</reference>
<comment type="catalytic activity">
    <reaction evidence="6">
        <text>Couples ATP hydrolysis with the unwinding of duplex DNA by translocating in the 3'-5' direction.</text>
        <dbReference type="EC" id="5.6.2.4"/>
    </reaction>
</comment>
<dbReference type="GO" id="GO:0016887">
    <property type="term" value="F:ATP hydrolysis activity"/>
    <property type="evidence" value="ECO:0007669"/>
    <property type="project" value="RHEA"/>
</dbReference>
<organism evidence="12 13">
    <name type="scientific">Thalassospira profundimaris</name>
    <dbReference type="NCBI Taxonomy" id="502049"/>
    <lineage>
        <taxon>Bacteria</taxon>
        <taxon>Pseudomonadati</taxon>
        <taxon>Pseudomonadota</taxon>
        <taxon>Alphaproteobacteria</taxon>
        <taxon>Rhodospirillales</taxon>
        <taxon>Thalassospiraceae</taxon>
        <taxon>Thalassospira</taxon>
    </lineage>
</organism>
<dbReference type="Pfam" id="PF00580">
    <property type="entry name" value="UvrD-helicase"/>
    <property type="match status" value="2"/>
</dbReference>
<dbReference type="Pfam" id="PF13361">
    <property type="entry name" value="UvrD_C"/>
    <property type="match status" value="1"/>
</dbReference>
<evidence type="ECO:0000256" key="1">
    <source>
        <dbReference type="ARBA" id="ARBA00022741"/>
    </source>
</evidence>
<evidence type="ECO:0000256" key="10">
    <source>
        <dbReference type="PROSITE-ProRule" id="PRU00560"/>
    </source>
</evidence>
<name>A0A367VZ39_9PROT</name>
<evidence type="ECO:0000256" key="3">
    <source>
        <dbReference type="ARBA" id="ARBA00022806"/>
    </source>
</evidence>
<accession>A0A367VZ39</accession>
<dbReference type="InterPro" id="IPR014016">
    <property type="entry name" value="UvrD-like_ATP-bd"/>
</dbReference>
<comment type="caution">
    <text evidence="12">The sequence shown here is derived from an EMBL/GenBank/DDBJ whole genome shotgun (WGS) entry which is preliminary data.</text>
</comment>
<evidence type="ECO:0000256" key="9">
    <source>
        <dbReference type="ARBA" id="ARBA00048988"/>
    </source>
</evidence>
<dbReference type="OrthoDB" id="5461146at2"/>
<evidence type="ECO:0000256" key="6">
    <source>
        <dbReference type="ARBA" id="ARBA00034617"/>
    </source>
</evidence>